<dbReference type="InterPro" id="IPR036695">
    <property type="entry name" value="Arg-tRNA-synth_N_sf"/>
</dbReference>
<dbReference type="InterPro" id="IPR001278">
    <property type="entry name" value="Arg-tRNA-ligase"/>
</dbReference>
<accession>A0A507QTE4</accession>
<dbReference type="AlphaFoldDB" id="A0A507QTE4"/>
<dbReference type="GO" id="GO:0004814">
    <property type="term" value="F:arginine-tRNA ligase activity"/>
    <property type="evidence" value="ECO:0007669"/>
    <property type="project" value="UniProtKB-EC"/>
</dbReference>
<evidence type="ECO:0000256" key="9">
    <source>
        <dbReference type="ARBA" id="ARBA00049339"/>
    </source>
</evidence>
<dbReference type="NCBIfam" id="TIGR00456">
    <property type="entry name" value="argS"/>
    <property type="match status" value="1"/>
</dbReference>
<dbReference type="Pfam" id="PF03485">
    <property type="entry name" value="Arg_tRNA_synt_N"/>
    <property type="match status" value="1"/>
</dbReference>
<dbReference type="PANTHER" id="PTHR11956">
    <property type="entry name" value="ARGINYL-TRNA SYNTHETASE"/>
    <property type="match status" value="1"/>
</dbReference>
<dbReference type="Gene3D" id="3.30.1360.70">
    <property type="entry name" value="Arginyl tRNA synthetase N-terminal domain"/>
    <property type="match status" value="1"/>
</dbReference>
<evidence type="ECO:0000256" key="1">
    <source>
        <dbReference type="ARBA" id="ARBA00005594"/>
    </source>
</evidence>
<keyword evidence="11" id="KW-0175">Coiled coil</keyword>
<evidence type="ECO:0000259" key="12">
    <source>
        <dbReference type="SMART" id="SM00836"/>
    </source>
</evidence>
<dbReference type="EMBL" id="VIFY01000067">
    <property type="protein sequence ID" value="TQB72213.1"/>
    <property type="molecule type" value="Genomic_DNA"/>
</dbReference>
<evidence type="ECO:0000256" key="6">
    <source>
        <dbReference type="ARBA" id="ARBA00022917"/>
    </source>
</evidence>
<dbReference type="SUPFAM" id="SSF55190">
    <property type="entry name" value="Arginyl-tRNA synthetase (ArgRS), N-terminal 'additional' domain"/>
    <property type="match status" value="1"/>
</dbReference>
<keyword evidence="3 10" id="KW-0436">Ligase</keyword>
<dbReference type="GO" id="GO:0006420">
    <property type="term" value="P:arginyl-tRNA aminoacylation"/>
    <property type="evidence" value="ECO:0007669"/>
    <property type="project" value="InterPro"/>
</dbReference>
<keyword evidence="4 10" id="KW-0547">Nucleotide-binding</keyword>
<dbReference type="SMART" id="SM01016">
    <property type="entry name" value="Arg_tRNA_synt_N"/>
    <property type="match status" value="1"/>
</dbReference>
<dbReference type="InterPro" id="IPR001412">
    <property type="entry name" value="aa-tRNA-synth_I_CS"/>
</dbReference>
<evidence type="ECO:0000313" key="14">
    <source>
        <dbReference type="EMBL" id="TQB72213.1"/>
    </source>
</evidence>
<dbReference type="GO" id="GO:0005739">
    <property type="term" value="C:mitochondrion"/>
    <property type="evidence" value="ECO:0007669"/>
    <property type="project" value="TreeGrafter"/>
</dbReference>
<dbReference type="GO" id="GO:0005524">
    <property type="term" value="F:ATP binding"/>
    <property type="evidence" value="ECO:0007669"/>
    <property type="project" value="UniProtKB-KW"/>
</dbReference>
<feature type="domain" description="Arginyl tRNA synthetase N-terminal" evidence="13">
    <location>
        <begin position="36"/>
        <end position="116"/>
    </location>
</feature>
<dbReference type="STRING" id="5098.A0A507QTE4"/>
<evidence type="ECO:0000256" key="8">
    <source>
        <dbReference type="ARBA" id="ARBA00033033"/>
    </source>
</evidence>
<evidence type="ECO:0000256" key="2">
    <source>
        <dbReference type="ARBA" id="ARBA00012837"/>
    </source>
</evidence>
<dbReference type="InterPro" id="IPR014729">
    <property type="entry name" value="Rossmann-like_a/b/a_fold"/>
</dbReference>
<feature type="coiled-coil region" evidence="11">
    <location>
        <begin position="250"/>
        <end position="287"/>
    </location>
</feature>
<evidence type="ECO:0000256" key="5">
    <source>
        <dbReference type="ARBA" id="ARBA00022840"/>
    </source>
</evidence>
<dbReference type="GO" id="GO:0032543">
    <property type="term" value="P:mitochondrial translation"/>
    <property type="evidence" value="ECO:0007669"/>
    <property type="project" value="TreeGrafter"/>
</dbReference>
<dbReference type="CDD" id="cd00671">
    <property type="entry name" value="ArgRS_core"/>
    <property type="match status" value="1"/>
</dbReference>
<evidence type="ECO:0000256" key="11">
    <source>
        <dbReference type="SAM" id="Coils"/>
    </source>
</evidence>
<evidence type="ECO:0000256" key="3">
    <source>
        <dbReference type="ARBA" id="ARBA00022598"/>
    </source>
</evidence>
<keyword evidence="5 10" id="KW-0067">ATP-binding</keyword>
<evidence type="ECO:0000313" key="15">
    <source>
        <dbReference type="Proteomes" id="UP000319663"/>
    </source>
</evidence>
<dbReference type="InterPro" id="IPR008909">
    <property type="entry name" value="DALR_anticod-bd"/>
</dbReference>
<keyword evidence="6 10" id="KW-0648">Protein biosynthesis</keyword>
<evidence type="ECO:0000256" key="7">
    <source>
        <dbReference type="ARBA" id="ARBA00023146"/>
    </source>
</evidence>
<evidence type="ECO:0000259" key="13">
    <source>
        <dbReference type="SMART" id="SM01016"/>
    </source>
</evidence>
<gene>
    <name evidence="14" type="ORF">MPDQ_006932</name>
</gene>
<dbReference type="PRINTS" id="PR01038">
    <property type="entry name" value="TRNASYNTHARG"/>
</dbReference>
<dbReference type="PANTHER" id="PTHR11956:SF11">
    <property type="entry name" value="ARGININE--TRNA LIGASE, MITOCHONDRIAL-RELATED"/>
    <property type="match status" value="1"/>
</dbReference>
<dbReference type="CDD" id="cd07956">
    <property type="entry name" value="Anticodon_Ia_Arg"/>
    <property type="match status" value="1"/>
</dbReference>
<keyword evidence="15" id="KW-1185">Reference proteome</keyword>
<proteinExistence type="inferred from homology"/>
<evidence type="ECO:0000256" key="10">
    <source>
        <dbReference type="RuleBase" id="RU363038"/>
    </source>
</evidence>
<organism evidence="14 15">
    <name type="scientific">Monascus purpureus</name>
    <name type="common">Red mold</name>
    <name type="synonym">Monascus anka</name>
    <dbReference type="NCBI Taxonomy" id="5098"/>
    <lineage>
        <taxon>Eukaryota</taxon>
        <taxon>Fungi</taxon>
        <taxon>Dikarya</taxon>
        <taxon>Ascomycota</taxon>
        <taxon>Pezizomycotina</taxon>
        <taxon>Eurotiomycetes</taxon>
        <taxon>Eurotiomycetidae</taxon>
        <taxon>Eurotiales</taxon>
        <taxon>Aspergillaceae</taxon>
        <taxon>Monascus</taxon>
    </lineage>
</organism>
<dbReference type="Pfam" id="PF00750">
    <property type="entry name" value="tRNA-synt_1d"/>
    <property type="match status" value="2"/>
</dbReference>
<dbReference type="InterPro" id="IPR009080">
    <property type="entry name" value="tRNAsynth_Ia_anticodon-bd"/>
</dbReference>
<dbReference type="SMART" id="SM00836">
    <property type="entry name" value="DALR_1"/>
    <property type="match status" value="1"/>
</dbReference>
<sequence>MASTGEVPVNIQSLSIHSTTEQSKFPNCFPSLNPVDIYREHIAEKLGEATGIEPEKIYTRLLWTNTLDKGDLVLPVASLQIKKNPQELCKELAAKFPESDLILPPNPFGAHLQFFFKPGLLTHTVIGRILKEKASFGSNGNLGLRDPKDPSKGQKRLIVEFSSPNIAKPFHAGHLRSTIIGGFLANLYTVMGWDVIKMNYLGDWGKQYGLLANGYKKFGNEEQLLRDPINHLFDVYVKVNGIVAQEEGPIKELKEQIKAKKEKNEDVSELQKELDKLVDASEDEKARRYFKSMEDGDPEALALWKRFRDLSIQKYKQTYARLNIDFDVYSGESQVKSESMTSAYSIMEKAGVSEHSEGAVIVDFTKHGAKKLGKAIIIRKDGTPLYLTRDIGAILERDAKYHFDKMIYVVAAQQDLHLAQLFKITELMGYKDLASRCQHINFGMVRGMSTRKGTVKFLDDILRDVGDKMHEVMKKNAEKYEQVQDPVKTADTLGITSVMVQDMTGKRVNGYDFNLDAMTSFEGDTGPYLQYAHARLCSIIRKSQMNTAELDTANLTLLTETHAVDLVRLLAQWPDVLLNTLKTLEPTTVLNYLFRMTHILSSSYDVLKVIGSEPDVKKARMALYEAARQVLNNGMRVLGLSPVERM</sequence>
<comment type="catalytic activity">
    <reaction evidence="9">
        <text>tRNA(Arg) + L-arginine + ATP = L-arginyl-tRNA(Arg) + AMP + diphosphate</text>
        <dbReference type="Rhea" id="RHEA:20301"/>
        <dbReference type="Rhea" id="RHEA-COMP:9658"/>
        <dbReference type="Rhea" id="RHEA-COMP:9673"/>
        <dbReference type="ChEBI" id="CHEBI:30616"/>
        <dbReference type="ChEBI" id="CHEBI:32682"/>
        <dbReference type="ChEBI" id="CHEBI:33019"/>
        <dbReference type="ChEBI" id="CHEBI:78442"/>
        <dbReference type="ChEBI" id="CHEBI:78513"/>
        <dbReference type="ChEBI" id="CHEBI:456215"/>
        <dbReference type="EC" id="6.1.1.19"/>
    </reaction>
</comment>
<comment type="similarity">
    <text evidence="1 10">Belongs to the class-I aminoacyl-tRNA synthetase family.</text>
</comment>
<dbReference type="SUPFAM" id="SSF52374">
    <property type="entry name" value="Nucleotidylyl transferase"/>
    <property type="match status" value="1"/>
</dbReference>
<dbReference type="EC" id="6.1.1.19" evidence="2"/>
<dbReference type="Pfam" id="PF05746">
    <property type="entry name" value="DALR_1"/>
    <property type="match status" value="1"/>
</dbReference>
<dbReference type="InterPro" id="IPR035684">
    <property type="entry name" value="ArgRS_core"/>
</dbReference>
<dbReference type="InterPro" id="IPR005148">
    <property type="entry name" value="Arg-tRNA-synth_N"/>
</dbReference>
<name>A0A507QTE4_MONPU</name>
<dbReference type="FunFam" id="1.10.730.10:FF:000006">
    <property type="entry name" value="Arginyl-tRNA synthetase 2, mitochondrial"/>
    <property type="match status" value="1"/>
</dbReference>
<reference evidence="14 15" key="1">
    <citation type="submission" date="2019-06" db="EMBL/GenBank/DDBJ databases">
        <title>Wine fermentation using esterase from Monascus purpureus.</title>
        <authorList>
            <person name="Geng C."/>
            <person name="Zhang Y."/>
        </authorList>
    </citation>
    <scope>NUCLEOTIDE SEQUENCE [LARGE SCALE GENOMIC DNA]</scope>
    <source>
        <strain evidence="14">HQ1</strain>
    </source>
</reference>
<protein>
    <recommendedName>
        <fullName evidence="2">arginine--tRNA ligase</fullName>
        <ecNumber evidence="2">6.1.1.19</ecNumber>
    </recommendedName>
    <alternativeName>
        <fullName evidence="8">Arginyl-tRNA synthetase</fullName>
    </alternativeName>
</protein>
<dbReference type="Proteomes" id="UP000319663">
    <property type="component" value="Unassembled WGS sequence"/>
</dbReference>
<dbReference type="Gene3D" id="3.40.50.620">
    <property type="entry name" value="HUPs"/>
    <property type="match status" value="1"/>
</dbReference>
<evidence type="ECO:0000256" key="4">
    <source>
        <dbReference type="ARBA" id="ARBA00022741"/>
    </source>
</evidence>
<dbReference type="SUPFAM" id="SSF47323">
    <property type="entry name" value="Anticodon-binding domain of a subclass of class I aminoacyl-tRNA synthetases"/>
    <property type="match status" value="1"/>
</dbReference>
<dbReference type="FunFam" id="3.30.1360.70:FF:000006">
    <property type="entry name" value="Arginyl-tRNA synthetase"/>
    <property type="match status" value="1"/>
</dbReference>
<dbReference type="PROSITE" id="PS00178">
    <property type="entry name" value="AA_TRNA_LIGASE_I"/>
    <property type="match status" value="1"/>
</dbReference>
<dbReference type="Gene3D" id="1.10.730.10">
    <property type="entry name" value="Isoleucyl-tRNA Synthetase, Domain 1"/>
    <property type="match status" value="1"/>
</dbReference>
<keyword evidence="7 10" id="KW-0030">Aminoacyl-tRNA synthetase</keyword>
<comment type="caution">
    <text evidence="14">The sequence shown here is derived from an EMBL/GenBank/DDBJ whole genome shotgun (WGS) entry which is preliminary data.</text>
</comment>
<feature type="domain" description="DALR anticodon binding" evidence="12">
    <location>
        <begin position="529"/>
        <end position="646"/>
    </location>
</feature>